<name>A0AAD4FGB3_9PLEO</name>
<dbReference type="GO" id="GO:0016810">
    <property type="term" value="F:hydrolase activity, acting on carbon-nitrogen (but not peptide) bonds"/>
    <property type="evidence" value="ECO:0007669"/>
    <property type="project" value="InterPro"/>
</dbReference>
<keyword evidence="2" id="KW-1185">Reference proteome</keyword>
<protein>
    <submittedName>
        <fullName evidence="1">Uncharacterized protein</fullName>
    </submittedName>
</protein>
<evidence type="ECO:0000313" key="1">
    <source>
        <dbReference type="EMBL" id="KAG9188206.1"/>
    </source>
</evidence>
<accession>A0AAD4FGB3</accession>
<evidence type="ECO:0000313" key="2">
    <source>
        <dbReference type="Proteomes" id="UP001199106"/>
    </source>
</evidence>
<dbReference type="Gene3D" id="3.20.20.140">
    <property type="entry name" value="Metal-dependent hydrolases"/>
    <property type="match status" value="1"/>
</dbReference>
<comment type="caution">
    <text evidence="1">The sequence shown here is derived from an EMBL/GenBank/DDBJ whole genome shotgun (WGS) entry which is preliminary data.</text>
</comment>
<dbReference type="Gene3D" id="2.30.40.10">
    <property type="entry name" value="Urease, subunit C, domain 1"/>
    <property type="match status" value="1"/>
</dbReference>
<organism evidence="1 2">
    <name type="scientific">Alternaria panax</name>
    <dbReference type="NCBI Taxonomy" id="48097"/>
    <lineage>
        <taxon>Eukaryota</taxon>
        <taxon>Fungi</taxon>
        <taxon>Dikarya</taxon>
        <taxon>Ascomycota</taxon>
        <taxon>Pezizomycotina</taxon>
        <taxon>Dothideomycetes</taxon>
        <taxon>Pleosporomycetidae</taxon>
        <taxon>Pleosporales</taxon>
        <taxon>Pleosporineae</taxon>
        <taxon>Pleosporaceae</taxon>
        <taxon>Alternaria</taxon>
        <taxon>Alternaria sect. Panax</taxon>
    </lineage>
</organism>
<dbReference type="EMBL" id="JAANER010000006">
    <property type="protein sequence ID" value="KAG9188206.1"/>
    <property type="molecule type" value="Genomic_DNA"/>
</dbReference>
<dbReference type="Proteomes" id="UP001199106">
    <property type="component" value="Unassembled WGS sequence"/>
</dbReference>
<sequence length="171" mass="18919">MAMTRPYYFDICFQDGSVSDHSTGLQDDAALRVGCCTVWSIICGARFDLQDARNPYNEYKMNVQTTFNLATIKSAEAVDMSSETRRIAESYMADMVIFNALSPSMIGAAQHDPIAEIILHSSLAVIVKGLVRKEISVKATVGNNPLDWASISKKVVPSSEKMQKEIDKIDF</sequence>
<dbReference type="AlphaFoldDB" id="A0AAD4FGB3"/>
<proteinExistence type="predicted"/>
<reference evidence="1" key="1">
    <citation type="submission" date="2021-07" db="EMBL/GenBank/DDBJ databases">
        <title>Genome Resource of American Ginseng Black Spot Pathogen Alternaria panax.</title>
        <authorList>
            <person name="Qiu C."/>
            <person name="Wang W."/>
            <person name="Liu Z."/>
        </authorList>
    </citation>
    <scope>NUCLEOTIDE SEQUENCE</scope>
    <source>
        <strain evidence="1">BNCC115425</strain>
    </source>
</reference>
<dbReference type="InterPro" id="IPR011059">
    <property type="entry name" value="Metal-dep_hydrolase_composite"/>
</dbReference>
<gene>
    <name evidence="1" type="ORF">G6011_02129</name>
</gene>